<feature type="signal peptide" evidence="1">
    <location>
        <begin position="1"/>
        <end position="21"/>
    </location>
</feature>
<feature type="chain" id="PRO_5014124755" description="DUF2059 domain-containing protein" evidence="1">
    <location>
        <begin position="22"/>
        <end position="198"/>
    </location>
</feature>
<dbReference type="AlphaFoldDB" id="A0A2H5XC46"/>
<gene>
    <name evidence="2" type="ORF">HRbin17_01273</name>
</gene>
<protein>
    <recommendedName>
        <fullName evidence="4">DUF2059 domain-containing protein</fullName>
    </recommendedName>
</protein>
<accession>A0A2H5XC46</accession>
<sequence>MQRLSLLAALMLGGVIGFVAARQAPTPEPPSPMDEFIAKIHADLDASGQQVVMEVWTGLQLLKEAVKRAPVQPAPMPDMEARMRAVAERIGTATAVTLGQAFLAAFEKSVVAAPELENFVLDRVAQFFKVDTPTLIAQRKKGWTWTGLIVGYGIAKAANKPAEAVFALHEKTKSWAKVAVELGLKPEALGAAVQGLFP</sequence>
<evidence type="ECO:0000256" key="1">
    <source>
        <dbReference type="SAM" id="SignalP"/>
    </source>
</evidence>
<proteinExistence type="predicted"/>
<evidence type="ECO:0008006" key="4">
    <source>
        <dbReference type="Google" id="ProtNLM"/>
    </source>
</evidence>
<dbReference type="EMBL" id="BEHT01000015">
    <property type="protein sequence ID" value="GBC98759.1"/>
    <property type="molecule type" value="Genomic_DNA"/>
</dbReference>
<evidence type="ECO:0000313" key="3">
    <source>
        <dbReference type="Proteomes" id="UP000236173"/>
    </source>
</evidence>
<comment type="caution">
    <text evidence="2">The sequence shown here is derived from an EMBL/GenBank/DDBJ whole genome shotgun (WGS) entry which is preliminary data.</text>
</comment>
<reference evidence="3" key="1">
    <citation type="submission" date="2017-09" db="EMBL/GenBank/DDBJ databases">
        <title>Metaegenomics of thermophilic ammonia-oxidizing enrichment culture.</title>
        <authorList>
            <person name="Kato S."/>
            <person name="Suzuki K."/>
        </authorList>
    </citation>
    <scope>NUCLEOTIDE SEQUENCE [LARGE SCALE GENOMIC DNA]</scope>
</reference>
<keyword evidence="1" id="KW-0732">Signal</keyword>
<name>A0A2H5XC46_9BACT</name>
<dbReference type="Proteomes" id="UP000236173">
    <property type="component" value="Unassembled WGS sequence"/>
</dbReference>
<evidence type="ECO:0000313" key="2">
    <source>
        <dbReference type="EMBL" id="GBC98759.1"/>
    </source>
</evidence>
<organism evidence="2 3">
    <name type="scientific">Candidatus Fervidibacter japonicus</name>
    <dbReference type="NCBI Taxonomy" id="2035412"/>
    <lineage>
        <taxon>Bacteria</taxon>
        <taxon>Candidatus Fervidibacterota</taxon>
        <taxon>Candidatus Fervidibacter</taxon>
    </lineage>
</organism>